<organism evidence="2 3">
    <name type="scientific">Parathielavia appendiculata</name>
    <dbReference type="NCBI Taxonomy" id="2587402"/>
    <lineage>
        <taxon>Eukaryota</taxon>
        <taxon>Fungi</taxon>
        <taxon>Dikarya</taxon>
        <taxon>Ascomycota</taxon>
        <taxon>Pezizomycotina</taxon>
        <taxon>Sordariomycetes</taxon>
        <taxon>Sordariomycetidae</taxon>
        <taxon>Sordariales</taxon>
        <taxon>Chaetomiaceae</taxon>
        <taxon>Parathielavia</taxon>
    </lineage>
</organism>
<dbReference type="AlphaFoldDB" id="A0AAN6YYM8"/>
<reference evidence="2" key="2">
    <citation type="submission" date="2023-05" db="EMBL/GenBank/DDBJ databases">
        <authorList>
            <consortium name="Lawrence Berkeley National Laboratory"/>
            <person name="Steindorff A."/>
            <person name="Hensen N."/>
            <person name="Bonometti L."/>
            <person name="Westerberg I."/>
            <person name="Brannstrom I.O."/>
            <person name="Guillou S."/>
            <person name="Cros-Aarteil S."/>
            <person name="Calhoun S."/>
            <person name="Haridas S."/>
            <person name="Kuo A."/>
            <person name="Mondo S."/>
            <person name="Pangilinan J."/>
            <person name="Riley R."/>
            <person name="Labutti K."/>
            <person name="Andreopoulos B."/>
            <person name="Lipzen A."/>
            <person name="Chen C."/>
            <person name="Yanf M."/>
            <person name="Daum C."/>
            <person name="Ng V."/>
            <person name="Clum A."/>
            <person name="Ohm R."/>
            <person name="Martin F."/>
            <person name="Silar P."/>
            <person name="Natvig D."/>
            <person name="Lalanne C."/>
            <person name="Gautier V."/>
            <person name="Ament-Velasquez S.L."/>
            <person name="Kruys A."/>
            <person name="Hutchinson M.I."/>
            <person name="Powell A.J."/>
            <person name="Barry K."/>
            <person name="Miller A.N."/>
            <person name="Grigoriev I.V."/>
            <person name="Debuchy R."/>
            <person name="Gladieux P."/>
            <person name="Thoren M.H."/>
            <person name="Johannesson H."/>
        </authorList>
    </citation>
    <scope>NUCLEOTIDE SEQUENCE</scope>
    <source>
        <strain evidence="2">CBS 731.68</strain>
    </source>
</reference>
<protein>
    <submittedName>
        <fullName evidence="2">Uncharacterized protein</fullName>
    </submittedName>
</protein>
<comment type="caution">
    <text evidence="2">The sequence shown here is derived from an EMBL/GenBank/DDBJ whole genome shotgun (WGS) entry which is preliminary data.</text>
</comment>
<dbReference type="Proteomes" id="UP001302602">
    <property type="component" value="Unassembled WGS sequence"/>
</dbReference>
<dbReference type="RefSeq" id="XP_062642191.1">
    <property type="nucleotide sequence ID" value="XM_062787065.1"/>
</dbReference>
<dbReference type="GeneID" id="87823835"/>
<reference evidence="2" key="1">
    <citation type="journal article" date="2023" name="Mol. Phylogenet. Evol.">
        <title>Genome-scale phylogeny and comparative genomics of the fungal order Sordariales.</title>
        <authorList>
            <person name="Hensen N."/>
            <person name="Bonometti L."/>
            <person name="Westerberg I."/>
            <person name="Brannstrom I.O."/>
            <person name="Guillou S."/>
            <person name="Cros-Aarteil S."/>
            <person name="Calhoun S."/>
            <person name="Haridas S."/>
            <person name="Kuo A."/>
            <person name="Mondo S."/>
            <person name="Pangilinan J."/>
            <person name="Riley R."/>
            <person name="LaButti K."/>
            <person name="Andreopoulos B."/>
            <person name="Lipzen A."/>
            <person name="Chen C."/>
            <person name="Yan M."/>
            <person name="Daum C."/>
            <person name="Ng V."/>
            <person name="Clum A."/>
            <person name="Steindorff A."/>
            <person name="Ohm R.A."/>
            <person name="Martin F."/>
            <person name="Silar P."/>
            <person name="Natvig D.O."/>
            <person name="Lalanne C."/>
            <person name="Gautier V."/>
            <person name="Ament-Velasquez S.L."/>
            <person name="Kruys A."/>
            <person name="Hutchinson M.I."/>
            <person name="Powell A.J."/>
            <person name="Barry K."/>
            <person name="Miller A.N."/>
            <person name="Grigoriev I.V."/>
            <person name="Debuchy R."/>
            <person name="Gladieux P."/>
            <person name="Hiltunen Thoren M."/>
            <person name="Johannesson H."/>
        </authorList>
    </citation>
    <scope>NUCLEOTIDE SEQUENCE</scope>
    <source>
        <strain evidence="2">CBS 731.68</strain>
    </source>
</reference>
<evidence type="ECO:0000313" key="2">
    <source>
        <dbReference type="EMBL" id="KAK4118418.1"/>
    </source>
</evidence>
<evidence type="ECO:0000256" key="1">
    <source>
        <dbReference type="SAM" id="MobiDB-lite"/>
    </source>
</evidence>
<evidence type="ECO:0000313" key="3">
    <source>
        <dbReference type="Proteomes" id="UP001302602"/>
    </source>
</evidence>
<sequence>MGQRAKQRRCETELGEHRFCSTALGCSRRLVCYRYMRPRFPKPGHWLTQVDWPWQLRRITPKGPYFDLTCQKRRSGCSAPMSGERNKRARRPATAWSEGGVEAGSTDSERLRQREMCENVALKSERAVAGTNWPTGTELGWVSGPLSVRHVAPGDKHGGRFP</sequence>
<accession>A0AAN6YYM8</accession>
<proteinExistence type="predicted"/>
<dbReference type="EMBL" id="MU853269">
    <property type="protein sequence ID" value="KAK4118418.1"/>
    <property type="molecule type" value="Genomic_DNA"/>
</dbReference>
<keyword evidence="3" id="KW-1185">Reference proteome</keyword>
<name>A0AAN6YYM8_9PEZI</name>
<feature type="region of interest" description="Disordered" evidence="1">
    <location>
        <begin position="75"/>
        <end position="108"/>
    </location>
</feature>
<gene>
    <name evidence="2" type="ORF">N657DRAFT_374084</name>
</gene>